<gene>
    <name evidence="7" type="primary">glnE</name>
    <name evidence="10" type="ORF">A8C75_01215</name>
</gene>
<comment type="catalytic activity">
    <reaction evidence="7">
        <text>[glutamine synthetase]-L-tyrosine + ATP = [glutamine synthetase]-O(4)-(5'-adenylyl)-L-tyrosine + diphosphate</text>
        <dbReference type="Rhea" id="RHEA:18589"/>
        <dbReference type="Rhea" id="RHEA-COMP:10660"/>
        <dbReference type="Rhea" id="RHEA-COMP:10661"/>
        <dbReference type="ChEBI" id="CHEBI:30616"/>
        <dbReference type="ChEBI" id="CHEBI:33019"/>
        <dbReference type="ChEBI" id="CHEBI:46858"/>
        <dbReference type="ChEBI" id="CHEBI:83624"/>
        <dbReference type="EC" id="2.7.7.42"/>
    </reaction>
</comment>
<dbReference type="InterPro" id="IPR013546">
    <property type="entry name" value="PII_UdlTrfase/GS_AdlTrfase"/>
</dbReference>
<dbReference type="InterPro" id="IPR023057">
    <property type="entry name" value="GlnE"/>
</dbReference>
<protein>
    <recommendedName>
        <fullName evidence="7">Bifunctional glutamine synthetase adenylyltransferase/adenylyl-removing enzyme</fullName>
    </recommendedName>
    <alternativeName>
        <fullName evidence="7">ATP:glutamine synthetase adenylyltransferase</fullName>
    </alternativeName>
    <alternativeName>
        <fullName evidence="7">ATase</fullName>
    </alternativeName>
    <domain>
        <recommendedName>
            <fullName evidence="7">Glutamine synthetase adenylyl-L-tyrosine phosphorylase</fullName>
            <ecNumber evidence="7">2.7.7.89</ecNumber>
        </recommendedName>
        <alternativeName>
            <fullName evidence="7">Adenylyl removase</fullName>
            <shortName evidence="7">AR</shortName>
            <shortName evidence="7">AT-N</shortName>
        </alternativeName>
    </domain>
    <domain>
        <recommendedName>
            <fullName evidence="7">Glutamine synthetase adenylyl transferase</fullName>
            <ecNumber evidence="7">2.7.7.42</ecNumber>
        </recommendedName>
        <alternativeName>
            <fullName evidence="7">Adenylyl transferase</fullName>
            <shortName evidence="7">AT</shortName>
            <shortName evidence="7">AT-C</shortName>
        </alternativeName>
    </domain>
</protein>
<reference evidence="11" key="1">
    <citation type="submission" date="2016-05" db="EMBL/GenBank/DDBJ databases">
        <authorList>
            <person name="Baek K."/>
            <person name="Yang S.-J."/>
        </authorList>
    </citation>
    <scope>NUCLEOTIDE SEQUENCE [LARGE SCALE GENOMIC DNA]</scope>
    <source>
        <strain evidence="11">ST58-10</strain>
    </source>
</reference>
<feature type="region of interest" description="Adenylyl removase" evidence="7">
    <location>
        <begin position="1"/>
        <end position="466"/>
    </location>
</feature>
<dbReference type="EMBL" id="CP015839">
    <property type="protein sequence ID" value="ANG61212.1"/>
    <property type="molecule type" value="Genomic_DNA"/>
</dbReference>
<dbReference type="Pfam" id="PF03710">
    <property type="entry name" value="GlnE"/>
    <property type="match status" value="2"/>
</dbReference>
<dbReference type="GO" id="GO:0005829">
    <property type="term" value="C:cytosol"/>
    <property type="evidence" value="ECO:0007669"/>
    <property type="project" value="TreeGrafter"/>
</dbReference>
<dbReference type="GO" id="GO:0005524">
    <property type="term" value="F:ATP binding"/>
    <property type="evidence" value="ECO:0007669"/>
    <property type="project" value="UniProtKB-UniRule"/>
</dbReference>
<dbReference type="Pfam" id="PF08335">
    <property type="entry name" value="GlnD_UR_UTase"/>
    <property type="match status" value="2"/>
</dbReference>
<dbReference type="Gene3D" id="1.10.4050.10">
    <property type="entry name" value="Glutamine synthase adenylyltransferase GlnE"/>
    <property type="match status" value="1"/>
</dbReference>
<dbReference type="GO" id="GO:0000820">
    <property type="term" value="P:regulation of glutamine family amino acid metabolic process"/>
    <property type="evidence" value="ECO:0007669"/>
    <property type="project" value="UniProtKB-UniRule"/>
</dbReference>
<accession>A0A1A9ETU9</accession>
<dbReference type="CDD" id="cd05401">
    <property type="entry name" value="NT_GlnE_GlnD_like"/>
    <property type="match status" value="2"/>
</dbReference>
<dbReference type="KEGG" id="mars:A8C75_01215"/>
<dbReference type="SUPFAM" id="SSF81593">
    <property type="entry name" value="Nucleotidyltransferase substrate binding subunit/domain"/>
    <property type="match status" value="2"/>
</dbReference>
<dbReference type="EC" id="2.7.7.42" evidence="7"/>
<dbReference type="GO" id="GO:0047388">
    <property type="term" value="F:[glutamine synthetase]-adenylyl-L-tyrosine phosphorylase activity"/>
    <property type="evidence" value="ECO:0007669"/>
    <property type="project" value="UniProtKB-EC"/>
</dbReference>
<dbReference type="GO" id="GO:0000287">
    <property type="term" value="F:magnesium ion binding"/>
    <property type="evidence" value="ECO:0007669"/>
    <property type="project" value="UniProtKB-UniRule"/>
</dbReference>
<feature type="region of interest" description="Adenylyl transferase" evidence="7">
    <location>
        <begin position="475"/>
        <end position="974"/>
    </location>
</feature>
<feature type="domain" description="PII-uridylyltransferase/Glutamine-synthetase adenylyltransferase" evidence="9">
    <location>
        <begin position="318"/>
        <end position="455"/>
    </location>
</feature>
<dbReference type="FunFam" id="3.30.460.10:FF:000009">
    <property type="entry name" value="Bifunctional glutamine synthetase adenylyltransferase/adenylyl-removing enzyme"/>
    <property type="match status" value="2"/>
</dbReference>
<dbReference type="SUPFAM" id="SSF81301">
    <property type="entry name" value="Nucleotidyltransferase"/>
    <property type="match status" value="2"/>
</dbReference>
<name>A0A1A9ETU9_9GAMM</name>
<dbReference type="RefSeq" id="WP_067376950.1">
    <property type="nucleotide sequence ID" value="NZ_CP015839.1"/>
</dbReference>
<evidence type="ECO:0000256" key="4">
    <source>
        <dbReference type="ARBA" id="ARBA00022840"/>
    </source>
</evidence>
<dbReference type="GO" id="GO:0008882">
    <property type="term" value="F:[glutamate-ammonia-ligase] adenylyltransferase activity"/>
    <property type="evidence" value="ECO:0007669"/>
    <property type="project" value="UniProtKB-UniRule"/>
</dbReference>
<evidence type="ECO:0000259" key="9">
    <source>
        <dbReference type="Pfam" id="PF08335"/>
    </source>
</evidence>
<dbReference type="Gene3D" id="3.30.460.10">
    <property type="entry name" value="Beta Polymerase, domain 2"/>
    <property type="match status" value="2"/>
</dbReference>
<dbReference type="NCBIfam" id="NF008292">
    <property type="entry name" value="PRK11072.1"/>
    <property type="match status" value="1"/>
</dbReference>
<keyword evidence="4 7" id="KW-0067">ATP-binding</keyword>
<keyword evidence="1 7" id="KW-0808">Transferase</keyword>
<comment type="similarity">
    <text evidence="7">Belongs to the GlnE family.</text>
</comment>
<evidence type="ECO:0000256" key="2">
    <source>
        <dbReference type="ARBA" id="ARBA00022695"/>
    </source>
</evidence>
<reference evidence="10 11" key="2">
    <citation type="journal article" date="2018" name="Int. J. Syst. Evol. Microbiol.">
        <title>Marinobacterium aestuarii sp. nov., a benzene-degrading marine bacterium isolated from estuary sediment.</title>
        <authorList>
            <person name="Bae S.S."/>
            <person name="Jung J."/>
            <person name="Chung D."/>
            <person name="Baek K."/>
        </authorList>
    </citation>
    <scope>NUCLEOTIDE SEQUENCE [LARGE SCALE GENOMIC DNA]</scope>
    <source>
        <strain evidence="10 11">ST58-10</strain>
    </source>
</reference>
<dbReference type="AlphaFoldDB" id="A0A1A9ETU9"/>
<proteinExistence type="inferred from homology"/>
<dbReference type="PANTHER" id="PTHR30621">
    <property type="entry name" value="GLUTAMINE SYNTHETASE ADENYLYLTRANSFERASE"/>
    <property type="match status" value="1"/>
</dbReference>
<dbReference type="Gene3D" id="1.20.120.1510">
    <property type="match status" value="1"/>
</dbReference>
<dbReference type="FunFam" id="1.20.120.330:FF:000005">
    <property type="entry name" value="Bifunctional glutamine synthetase adenylyltransferase/adenylyl-removing enzyme"/>
    <property type="match status" value="1"/>
</dbReference>
<comment type="catalytic activity">
    <reaction evidence="7">
        <text>[glutamine synthetase]-O(4)-(5'-adenylyl)-L-tyrosine + phosphate = [glutamine synthetase]-L-tyrosine + ADP</text>
        <dbReference type="Rhea" id="RHEA:43716"/>
        <dbReference type="Rhea" id="RHEA-COMP:10660"/>
        <dbReference type="Rhea" id="RHEA-COMP:10661"/>
        <dbReference type="ChEBI" id="CHEBI:43474"/>
        <dbReference type="ChEBI" id="CHEBI:46858"/>
        <dbReference type="ChEBI" id="CHEBI:83624"/>
        <dbReference type="ChEBI" id="CHEBI:456216"/>
        <dbReference type="EC" id="2.7.7.89"/>
    </reaction>
</comment>
<dbReference type="PANTHER" id="PTHR30621:SF0">
    <property type="entry name" value="BIFUNCTIONAL GLUTAMINE SYNTHETASE ADENYLYLTRANSFERASE_ADENYLYL-REMOVING ENZYME"/>
    <property type="match status" value="1"/>
</dbReference>
<keyword evidence="5 7" id="KW-0460">Magnesium</keyword>
<evidence type="ECO:0000256" key="7">
    <source>
        <dbReference type="HAMAP-Rule" id="MF_00802"/>
    </source>
</evidence>
<dbReference type="Gene3D" id="1.20.120.330">
    <property type="entry name" value="Nucleotidyltransferases domain 2"/>
    <property type="match status" value="2"/>
</dbReference>
<evidence type="ECO:0000256" key="5">
    <source>
        <dbReference type="ARBA" id="ARBA00022842"/>
    </source>
</evidence>
<dbReference type="STRING" id="1821621.A8C75_01215"/>
<evidence type="ECO:0000259" key="8">
    <source>
        <dbReference type="Pfam" id="PF03710"/>
    </source>
</evidence>
<evidence type="ECO:0000313" key="10">
    <source>
        <dbReference type="EMBL" id="ANG61212.1"/>
    </source>
</evidence>
<comment type="cofactor">
    <cofactor evidence="7">
        <name>Mg(2+)</name>
        <dbReference type="ChEBI" id="CHEBI:18420"/>
    </cofactor>
</comment>
<keyword evidence="2 7" id="KW-0548">Nucleotidyltransferase</keyword>
<evidence type="ECO:0000256" key="1">
    <source>
        <dbReference type="ARBA" id="ARBA00022679"/>
    </source>
</evidence>
<keyword evidence="11" id="KW-1185">Reference proteome</keyword>
<dbReference type="HAMAP" id="MF_00802">
    <property type="entry name" value="GlnE"/>
    <property type="match status" value="1"/>
</dbReference>
<comment type="function">
    <text evidence="7">Involved in the regulation of glutamine synthetase GlnA, a key enzyme in the process to assimilate ammonia. When cellular nitrogen levels are high, the C-terminal adenylyl transferase (AT) inactivates GlnA by covalent transfer of an adenylyl group from ATP to specific tyrosine residue of GlnA, thus reducing its activity. Conversely, when nitrogen levels are low, the N-terminal adenylyl removase (AR) activates GlnA by removing the adenylyl group by phosphorolysis, increasing its activity. The regulatory region of GlnE binds the signal transduction protein PII (GlnB) which indicates the nitrogen status of the cell.</text>
</comment>
<feature type="domain" description="Glutamate-ammonia ligase adenylyltransferase repeated" evidence="8">
    <location>
        <begin position="574"/>
        <end position="827"/>
    </location>
</feature>
<evidence type="ECO:0000313" key="11">
    <source>
        <dbReference type="Proteomes" id="UP000078070"/>
    </source>
</evidence>
<feature type="domain" description="Glutamate-ammonia ligase adenylyltransferase repeated" evidence="8">
    <location>
        <begin position="46"/>
        <end position="295"/>
    </location>
</feature>
<sequence>MLAPQLDLIPQPLHGLVEQHWQALAEVLEPLAFTSGPLTAQEFSRQLSCVLLGSDYVAEQLQASPGLLQGLLERGDLVRNYPAGHYREQLTALLEAVNDEAGLHRCLRQFRQREMVRIVWRDLTRQADMRRTTLELSWLADSCIDLALEKLYQEACDKWGTPHSRPDAQGHTQPQRMVVLGMGKLGAFELNLSSDIDLIFSFARNGSTQGGRRSLENQDFFIRLGQKLIQALDNITIDGFVFRVDMRLRPFGSAGPMACSFGALEGYYQDQGREWERYAMIKARVVAGDIAAGAELQTLLRPFVYRKYIDFSAFESLRDMKEMINREVRRKGLEQNIKLGSGGIREVEFIAQAFQLIRGGRDTRLQQRELLNILPLLTEFGMPQNAIDELQAAYIYLRNVEHALQARADKQTQELPADGTDRLRLACSMGAVDWDSFSAELELHRSHVRRHFADVIAPSKSTDAEVLEDVAEWLALWDDALEPEAASQYLTEQGFDDPARSLQQLNDLRSSRTVATLQAVALERLRIVMPQLLMDVATVDNASETLARVLQLIQAVLRRSAYLVLLAENPAALRQLVRLCSGSAWFSDKLTRLPILLDELIDPRTLYAPPDKQALQRELQQHLLRIPQEDVEQQMEALRYFKNAHVLRVAASDITGALPLMKVSDYLTWTAESILEAVFDIAWRLLVEKHGVPQKAPGEPCDPDFVIVGYGKLGGIELSYGSDLDLVFLHDADPNLSTTGEKPVFNNVFFTRLGQRIIHILSTFTAGGLLYEVDMRLRPSGNAGLLVSPLKAFAEYQHKEAWTWEHQALSRARVVAGCPRLTRAFEQVRAEILSKPRDQAQLRQEVCDMRSKMRDHLGSKPGADDAQGVFNLKQDRGGIVDIEFLVQYCVLAHGGRYPQLLEFTDNIRILDAAEQVGLFSAADAQSLREAYKAYRSVGHRLSMQEQSSVIAASEMGDYRAAVSRIWTGLMEPGS</sequence>
<keyword evidence="3 7" id="KW-0547">Nucleotide-binding</keyword>
<evidence type="ECO:0000256" key="3">
    <source>
        <dbReference type="ARBA" id="ARBA00022741"/>
    </source>
</evidence>
<dbReference type="InterPro" id="IPR005190">
    <property type="entry name" value="GlnE_rpt_dom"/>
</dbReference>
<keyword evidence="6 7" id="KW-0511">Multifunctional enzyme</keyword>
<dbReference type="InterPro" id="IPR043519">
    <property type="entry name" value="NT_sf"/>
</dbReference>
<dbReference type="EC" id="2.7.7.89" evidence="7"/>
<dbReference type="OrthoDB" id="9759366at2"/>
<organism evidence="10 11">
    <name type="scientific">Marinobacterium aestuarii</name>
    <dbReference type="NCBI Taxonomy" id="1821621"/>
    <lineage>
        <taxon>Bacteria</taxon>
        <taxon>Pseudomonadati</taxon>
        <taxon>Pseudomonadota</taxon>
        <taxon>Gammaproteobacteria</taxon>
        <taxon>Oceanospirillales</taxon>
        <taxon>Oceanospirillaceae</taxon>
        <taxon>Marinobacterium</taxon>
    </lineage>
</organism>
<dbReference type="Proteomes" id="UP000078070">
    <property type="component" value="Chromosome"/>
</dbReference>
<feature type="domain" description="PII-uridylyltransferase/Glutamine-synthetase adenylyltransferase" evidence="9">
    <location>
        <begin position="869"/>
        <end position="946"/>
    </location>
</feature>
<evidence type="ECO:0000256" key="6">
    <source>
        <dbReference type="ARBA" id="ARBA00023268"/>
    </source>
</evidence>